<dbReference type="InterPro" id="IPR013783">
    <property type="entry name" value="Ig-like_fold"/>
</dbReference>
<evidence type="ECO:0000313" key="5">
    <source>
        <dbReference type="Proteomes" id="UP000196084"/>
    </source>
</evidence>
<dbReference type="InterPro" id="IPR011635">
    <property type="entry name" value="CARDB"/>
</dbReference>
<name>A0A202E649_9EURY</name>
<evidence type="ECO:0000256" key="2">
    <source>
        <dbReference type="SAM" id="Phobius"/>
    </source>
</evidence>
<reference evidence="4 5" key="1">
    <citation type="submission" date="2017-02" db="EMBL/GenBank/DDBJ databases">
        <title>Natronthermophilus aegyptiacus gen. nov.,sp. nov., an aerobic, extremely halophilic alkalithermophilic archaeon isolated from the athalassohaline Wadi An Natrun, Egypt.</title>
        <authorList>
            <person name="Zhao B."/>
        </authorList>
    </citation>
    <scope>NUCLEOTIDE SEQUENCE [LARGE SCALE GENOMIC DNA]</scope>
    <source>
        <strain evidence="4 5">CGMCC 1.3597</strain>
    </source>
</reference>
<dbReference type="Pfam" id="PF07705">
    <property type="entry name" value="CARDB"/>
    <property type="match status" value="1"/>
</dbReference>
<evidence type="ECO:0000259" key="3">
    <source>
        <dbReference type="Pfam" id="PF07705"/>
    </source>
</evidence>
<proteinExistence type="predicted"/>
<comment type="caution">
    <text evidence="4">The sequence shown here is derived from an EMBL/GenBank/DDBJ whole genome shotgun (WGS) entry which is preliminary data.</text>
</comment>
<feature type="domain" description="CARDB" evidence="3">
    <location>
        <begin position="515"/>
        <end position="576"/>
    </location>
</feature>
<feature type="transmembrane region" description="Helical" evidence="2">
    <location>
        <begin position="689"/>
        <end position="709"/>
    </location>
</feature>
<dbReference type="Proteomes" id="UP000196084">
    <property type="component" value="Unassembled WGS sequence"/>
</dbReference>
<dbReference type="OrthoDB" id="271491at2157"/>
<feature type="compositionally biased region" description="Polar residues" evidence="1">
    <location>
        <begin position="29"/>
        <end position="38"/>
    </location>
</feature>
<accession>A0A202E649</accession>
<dbReference type="RefSeq" id="WP_087715376.1">
    <property type="nucleotide sequence ID" value="NZ_MWPH01000003.1"/>
</dbReference>
<protein>
    <recommendedName>
        <fullName evidence="3">CARDB domain-containing protein</fullName>
    </recommendedName>
</protein>
<organism evidence="4 5">
    <name type="scientific">Natronolimnobius baerhuensis</name>
    <dbReference type="NCBI Taxonomy" id="253108"/>
    <lineage>
        <taxon>Archaea</taxon>
        <taxon>Methanobacteriati</taxon>
        <taxon>Methanobacteriota</taxon>
        <taxon>Stenosarchaea group</taxon>
        <taxon>Halobacteria</taxon>
        <taxon>Halobacteriales</taxon>
        <taxon>Natrialbaceae</taxon>
        <taxon>Natronolimnobius</taxon>
    </lineage>
</organism>
<evidence type="ECO:0000256" key="1">
    <source>
        <dbReference type="SAM" id="MobiDB-lite"/>
    </source>
</evidence>
<keyword evidence="2" id="KW-0472">Membrane</keyword>
<keyword evidence="2" id="KW-0812">Transmembrane</keyword>
<feature type="region of interest" description="Disordered" evidence="1">
    <location>
        <begin position="128"/>
        <end position="164"/>
    </location>
</feature>
<evidence type="ECO:0000313" key="4">
    <source>
        <dbReference type="EMBL" id="OVE83648.1"/>
    </source>
</evidence>
<dbReference type="AlphaFoldDB" id="A0A202E649"/>
<sequence length="714" mass="75107">MDARLVGLVVVIGLLVGSLPVGIAVATASGPSHPSSTLETDRGASMQPAVQTPAATHAAWPDSSISDTLEYRTELRQLPDQPGEFEAEFQFAIPESVTKLEIDLESGATVEGADGFEETDDGRYRWTETSESPTIRTTLSANRSADGGHHAPAHTHAHDVGADSAGDETGYAFLETGEWGVVQVPHLGLSFQRTEPVGLEKSAVVDGPGATGGDIAFFGPVTEHERSTAGETIRLAVPEAATLDEDPADVLEALTGGSETLEIGARNDETFMVAVPADADFGPEGVQYGQADAWVSADASLSEPGSVWFHEYVHTRQEYANSADGTTAETAWLIEGQAEYEAARLGLETGLLEFDAFSRFLAGGERSPYADGVLADQTTWTDDRTDYVKGRLVYGDLDRQIRTATDGDRSIESVFQRLNAADGPVTGATFLESLEAVGGEDVRATAERYTKTAETPDMWDTAAHEAAFGHSSTDMTVGLEPETTSITAGDYEWPFLESHSSESAGEPAVLAVPADEPLTIPVAVANDGDAAGTYDVALQADGKTVAYEHDRLAAGETATETLSWTPPTPGEYTLRVGDEQVPVVVRAPSSVAVTDLSLESEPLEAGESVTATATVEATDDRPGATLVPFRTASATDKQPVSVPAGGVTTVEHEFMFDEDGQYEVAAGEKSAMVTVGHNAPAELESVPGFTGPAVLVAAALVGGVLLLRLRRHSV</sequence>
<gene>
    <name evidence="4" type="ORF">B2G88_14555</name>
</gene>
<dbReference type="EMBL" id="MWPH01000003">
    <property type="protein sequence ID" value="OVE83648.1"/>
    <property type="molecule type" value="Genomic_DNA"/>
</dbReference>
<keyword evidence="5" id="KW-1185">Reference proteome</keyword>
<feature type="compositionally biased region" description="Polar residues" evidence="1">
    <location>
        <begin position="129"/>
        <end position="143"/>
    </location>
</feature>
<dbReference type="Gene3D" id="2.60.40.10">
    <property type="entry name" value="Immunoglobulins"/>
    <property type="match status" value="1"/>
</dbReference>
<feature type="region of interest" description="Disordered" evidence="1">
    <location>
        <begin position="28"/>
        <end position="47"/>
    </location>
</feature>
<keyword evidence="2" id="KW-1133">Transmembrane helix</keyword>